<gene>
    <name evidence="7" type="ORF">EAH78_13250</name>
</gene>
<organism evidence="7 8">
    <name type="scientific">Pseudomonas arsenicoxydans</name>
    <dbReference type="NCBI Taxonomy" id="702115"/>
    <lineage>
        <taxon>Bacteria</taxon>
        <taxon>Pseudomonadati</taxon>
        <taxon>Pseudomonadota</taxon>
        <taxon>Gammaproteobacteria</taxon>
        <taxon>Pseudomonadales</taxon>
        <taxon>Pseudomonadaceae</taxon>
        <taxon>Pseudomonas</taxon>
    </lineage>
</organism>
<evidence type="ECO:0000256" key="3">
    <source>
        <dbReference type="ARBA" id="ARBA00022729"/>
    </source>
</evidence>
<feature type="signal peptide" evidence="6">
    <location>
        <begin position="1"/>
        <end position="22"/>
    </location>
</feature>
<dbReference type="Gene3D" id="3.40.190.10">
    <property type="entry name" value="Periplasmic binding protein-like II"/>
    <property type="match status" value="2"/>
</dbReference>
<protein>
    <submittedName>
        <fullName evidence="7">Polyamine ABC transporter substrate-binding protein</fullName>
    </submittedName>
</protein>
<evidence type="ECO:0000313" key="8">
    <source>
        <dbReference type="Proteomes" id="UP000317933"/>
    </source>
</evidence>
<keyword evidence="2" id="KW-0813">Transport</keyword>
<dbReference type="Pfam" id="PF13416">
    <property type="entry name" value="SBP_bac_8"/>
    <property type="match status" value="1"/>
</dbReference>
<dbReference type="GO" id="GO:0015846">
    <property type="term" value="P:polyamine transport"/>
    <property type="evidence" value="ECO:0007669"/>
    <property type="project" value="InterPro"/>
</dbReference>
<dbReference type="PANTHER" id="PTHR30222:SF12">
    <property type="entry name" value="NORSPERMIDINE SENSOR"/>
    <property type="match status" value="1"/>
</dbReference>
<sequence>MRKALMVISSLLLVPLTLNAQAATDVNENNTLRLYNWADYIGEKTIADFEKASGIKVIYDTFDAYETVQAKLLTGHSGYDLVVLNASLAPPLIKAKVFQPLDKKLLPGWTNLDPKVLQDLQGFDAGTVYSAPYTWGSNGITYNVDKIKERMPDAPIGSLAMIFDPKIVSRFADCGVTLVDAPTEVIPLALKYLGRDPRSASPEDLKAAQDLLLSVRPYIKKFDSVNYLTSLPNGDVCMAMTWSGDYATAMARAEEAKLKIKLAYFIPKEGSLIWFDNMYIPADAPHVANAHKFLEYLMQPQVMADVTDYIHYANSNAAATPLLNADVRSNPAIYPDEETRLRLFPQKTQDAKEMRAITRVWSTVKSGI</sequence>
<dbReference type="SUPFAM" id="SSF53850">
    <property type="entry name" value="Periplasmic binding protein-like II"/>
    <property type="match status" value="1"/>
</dbReference>
<keyword evidence="3 6" id="KW-0732">Signal</keyword>
<evidence type="ECO:0000256" key="4">
    <source>
        <dbReference type="ARBA" id="ARBA00022764"/>
    </source>
</evidence>
<reference evidence="7 8" key="1">
    <citation type="journal article" date="2019" name="Environ. Microbiol.">
        <title>Species interactions and distinct microbial communities in high Arctic permafrost affected cryosols are associated with the CH4 and CO2 gas fluxes.</title>
        <authorList>
            <person name="Altshuler I."/>
            <person name="Hamel J."/>
            <person name="Turney S."/>
            <person name="Magnuson E."/>
            <person name="Levesque R."/>
            <person name="Greer C."/>
            <person name="Whyte L.G."/>
        </authorList>
    </citation>
    <scope>NUCLEOTIDE SEQUENCE [LARGE SCALE GENOMIC DNA]</scope>
    <source>
        <strain evidence="7 8">E3</strain>
    </source>
</reference>
<proteinExistence type="predicted"/>
<dbReference type="EMBL" id="RCZE01000005">
    <property type="protein sequence ID" value="TPG78522.1"/>
    <property type="molecule type" value="Genomic_DNA"/>
</dbReference>
<dbReference type="AlphaFoldDB" id="A0A502HYS3"/>
<feature type="binding site" evidence="5">
    <location>
        <position position="346"/>
    </location>
    <ligand>
        <name>spermidine</name>
        <dbReference type="ChEBI" id="CHEBI:57834"/>
    </ligand>
</feature>
<dbReference type="InterPro" id="IPR001188">
    <property type="entry name" value="Sperm_putr-bd"/>
</dbReference>
<accession>A0A502HYS3</accession>
<dbReference type="Proteomes" id="UP000317933">
    <property type="component" value="Unassembled WGS sequence"/>
</dbReference>
<dbReference type="CDD" id="cd13659">
    <property type="entry name" value="PBP2_PotF"/>
    <property type="match status" value="1"/>
</dbReference>
<dbReference type="PANTHER" id="PTHR30222">
    <property type="entry name" value="SPERMIDINE/PUTRESCINE-BINDING PERIPLASMIC PROTEIN"/>
    <property type="match status" value="1"/>
</dbReference>
<name>A0A502HYS3_9PSED</name>
<dbReference type="PIRSF" id="PIRSF019574">
    <property type="entry name" value="Periplasmic_polyamine_BP"/>
    <property type="match status" value="1"/>
</dbReference>
<comment type="subcellular location">
    <subcellularLocation>
        <location evidence="1">Periplasm</location>
    </subcellularLocation>
</comment>
<dbReference type="PRINTS" id="PR00909">
    <property type="entry name" value="SPERMDNBNDNG"/>
</dbReference>
<dbReference type="InterPro" id="IPR006059">
    <property type="entry name" value="SBP"/>
</dbReference>
<comment type="caution">
    <text evidence="7">The sequence shown here is derived from an EMBL/GenBank/DDBJ whole genome shotgun (WGS) entry which is preliminary data.</text>
</comment>
<evidence type="ECO:0000256" key="5">
    <source>
        <dbReference type="PIRSR" id="PIRSR019574-1"/>
    </source>
</evidence>
<dbReference type="GO" id="GO:0042597">
    <property type="term" value="C:periplasmic space"/>
    <property type="evidence" value="ECO:0007669"/>
    <property type="project" value="UniProtKB-SubCell"/>
</dbReference>
<dbReference type="GO" id="GO:0019808">
    <property type="term" value="F:polyamine binding"/>
    <property type="evidence" value="ECO:0007669"/>
    <property type="project" value="InterPro"/>
</dbReference>
<evidence type="ECO:0000313" key="7">
    <source>
        <dbReference type="EMBL" id="TPG78522.1"/>
    </source>
</evidence>
<evidence type="ECO:0000256" key="1">
    <source>
        <dbReference type="ARBA" id="ARBA00004418"/>
    </source>
</evidence>
<dbReference type="RefSeq" id="WP_140667922.1">
    <property type="nucleotide sequence ID" value="NZ_RCZE01000005.1"/>
</dbReference>
<evidence type="ECO:0000256" key="2">
    <source>
        <dbReference type="ARBA" id="ARBA00022448"/>
    </source>
</evidence>
<keyword evidence="4" id="KW-0574">Periplasm</keyword>
<evidence type="ECO:0000256" key="6">
    <source>
        <dbReference type="SAM" id="SignalP"/>
    </source>
</evidence>
<feature type="chain" id="PRO_5021408509" evidence="6">
    <location>
        <begin position="23"/>
        <end position="368"/>
    </location>
</feature>